<protein>
    <submittedName>
        <fullName evidence="1">Uncharacterized protein</fullName>
    </submittedName>
</protein>
<reference evidence="1 2" key="1">
    <citation type="submission" date="2016-02" db="EMBL/GenBank/DDBJ databases">
        <authorList>
            <consortium name="Pathogen Informatics"/>
        </authorList>
    </citation>
    <scope>NUCLEOTIDE SEQUENCE [LARGE SCALE GENOMIC DNA]</scope>
    <source>
        <strain evidence="1 2">SS985</strain>
    </source>
</reference>
<organism evidence="1 2">
    <name type="scientific">Streptococcus suis</name>
    <dbReference type="NCBI Taxonomy" id="1307"/>
    <lineage>
        <taxon>Bacteria</taxon>
        <taxon>Bacillati</taxon>
        <taxon>Bacillota</taxon>
        <taxon>Bacilli</taxon>
        <taxon>Lactobacillales</taxon>
        <taxon>Streptococcaceae</taxon>
        <taxon>Streptococcus</taxon>
    </lineage>
</organism>
<evidence type="ECO:0000313" key="2">
    <source>
        <dbReference type="Proteomes" id="UP000071601"/>
    </source>
</evidence>
<dbReference type="EMBL" id="FILR01000026">
    <property type="protein sequence ID" value="CYX91497.1"/>
    <property type="molecule type" value="Genomic_DNA"/>
</dbReference>
<comment type="caution">
    <text evidence="1">The sequence shown here is derived from an EMBL/GenBank/DDBJ whole genome shotgun (WGS) entry which is preliminary data.</text>
</comment>
<accession>A0AB33UHM5</accession>
<dbReference type="AlphaFoldDB" id="A0AB33UHM5"/>
<sequence>MKTGHNNVVIQFFFYYFDVRGNSVSLFPTSNTPLDCLNSPCLTSVSPATYCLVLKANQKPIKIEVANNLYFYRLLYSLVKVIKEKLSDDIWKFPMLGSAILILVFFENLLDFFQVSCNTLLIDSSLIL</sequence>
<gene>
    <name evidence="1" type="ORF">ERS132525_01979</name>
</gene>
<proteinExistence type="predicted"/>
<evidence type="ECO:0000313" key="1">
    <source>
        <dbReference type="EMBL" id="CYX91497.1"/>
    </source>
</evidence>
<name>A0AB33UHM5_STRSU</name>
<dbReference type="Proteomes" id="UP000071601">
    <property type="component" value="Unassembled WGS sequence"/>
</dbReference>